<dbReference type="Proteomes" id="UP000277858">
    <property type="component" value="Chromosome"/>
</dbReference>
<dbReference type="EMBL" id="LR134473">
    <property type="protein sequence ID" value="VEI04434.1"/>
    <property type="molecule type" value="Genomic_DNA"/>
</dbReference>
<protein>
    <submittedName>
        <fullName evidence="1">Uncharacterized protein</fullName>
    </submittedName>
</protein>
<keyword evidence="2" id="KW-1185">Reference proteome</keyword>
<dbReference type="GeneID" id="82885371"/>
<organism evidence="1 2">
    <name type="scientific">Acidipropionibacterium jensenii</name>
    <dbReference type="NCBI Taxonomy" id="1749"/>
    <lineage>
        <taxon>Bacteria</taxon>
        <taxon>Bacillati</taxon>
        <taxon>Actinomycetota</taxon>
        <taxon>Actinomycetes</taxon>
        <taxon>Propionibacteriales</taxon>
        <taxon>Propionibacteriaceae</taxon>
        <taxon>Acidipropionibacterium</taxon>
    </lineage>
</organism>
<gene>
    <name evidence="1" type="ORF">NCTC13652_02666</name>
</gene>
<reference evidence="1 2" key="1">
    <citation type="submission" date="2018-12" db="EMBL/GenBank/DDBJ databases">
        <authorList>
            <consortium name="Pathogen Informatics"/>
        </authorList>
    </citation>
    <scope>NUCLEOTIDE SEQUENCE [LARGE SCALE GENOMIC DNA]</scope>
    <source>
        <strain evidence="1 2">NCTC13652</strain>
    </source>
</reference>
<dbReference type="Pfam" id="PF19484">
    <property type="entry name" value="DUF6020"/>
    <property type="match status" value="1"/>
</dbReference>
<dbReference type="InterPro" id="IPR046062">
    <property type="entry name" value="DUF6020"/>
</dbReference>
<accession>A0A3S4WZ07</accession>
<dbReference type="STRING" id="1122997.GCA_000425285_00585"/>
<sequence>MSEWTDRWQSAEGVRGMAGGPAGVLISLVCSAVLTAGWWFTGHTGLPSAGQWIAMAIGWLVLASAVRLSATIRRPGLWLVAILLGAVLAIMRVLGGRFDPALHPPYRHTRISPWVEFAVDWLIAVPVICVLLEVLAHPRRVRSQKLTAGRKAAWWAISAVLMLAAWAPYLLAFWPGIVVRDSWSSIRIGTGMQPLNNHHPIAFSLLVGMCIRIGGSFTAGTAVFSVLQALLLAFGLAICVVWLRYRAGPVPAILALAWLALDPSVAMWSITMQKDTLFALVMTLMTVLLAEAGLRGWTWLTRPWPLAGFLTGLVGLSFTRNNGTYIVAFMVAGVCLFLIPRLVAPRRHGWRWWAVPISSAIVMALVFALQGPGYKKAGMVPSDFVEAAGLPLQQLAWANRYGHLTAAQQRTLAHLMPLERMRQDYNPTLSDNIKFDPRGFNNRWLNHHRREFIRTWAQAMPANRTGYALSWYALAGRYLDPGSVFLRVDPGTKRGSGSIVIDDRDRLATVSGGRLGAGQLLDVARTVSTNPVTGLTYRMPLVIWAAILAMCSALLARRPRGSLAFLPLIGMVLTLLIAAPLTDFRYAAAGHVGLPFLLLALWAGAHREEEAS</sequence>
<evidence type="ECO:0000313" key="2">
    <source>
        <dbReference type="Proteomes" id="UP000277858"/>
    </source>
</evidence>
<evidence type="ECO:0000313" key="1">
    <source>
        <dbReference type="EMBL" id="VEI04434.1"/>
    </source>
</evidence>
<proteinExistence type="predicted"/>
<dbReference type="RefSeq" id="WP_028702383.1">
    <property type="nucleotide sequence ID" value="NZ_CP040635.1"/>
</dbReference>
<name>A0A3S4WZ07_9ACTN</name>
<dbReference type="OrthoDB" id="3223943at2"/>
<dbReference type="AlphaFoldDB" id="A0A3S4WZ07"/>